<dbReference type="InterPro" id="IPR013320">
    <property type="entry name" value="ConA-like_dom_sf"/>
</dbReference>
<organism evidence="1 2">
    <name type="scientific">Madurella fahalii</name>
    <dbReference type="NCBI Taxonomy" id="1157608"/>
    <lineage>
        <taxon>Eukaryota</taxon>
        <taxon>Fungi</taxon>
        <taxon>Dikarya</taxon>
        <taxon>Ascomycota</taxon>
        <taxon>Pezizomycotina</taxon>
        <taxon>Sordariomycetes</taxon>
        <taxon>Sordariomycetidae</taxon>
        <taxon>Sordariales</taxon>
        <taxon>Sordariales incertae sedis</taxon>
        <taxon>Madurella</taxon>
    </lineage>
</organism>
<dbReference type="Gene3D" id="2.60.120.700">
    <property type="entry name" value="Peptidase G1"/>
    <property type="match status" value="1"/>
</dbReference>
<sequence length="263" mass="27554">MALLLMAAAADTESIQGGALYTVPSGSSDTITSISGTFRVPEASIPLIGPTSGHEGIYGFSIWVGIGGYQGFGSASACPETSGALRAGIDVYYNGFSDRPMTPFAWYQFGLAGNGAFAYAGFNLEAGDLIRITVNTEEGNLTAIVENYGKVDSTAGRTPLQREPPTYGIQGDIASTLCRTEAGWIVQDHMTETEPAEPVVMANFTDITFTEMSFQTSSGASGAVTAAKPVNINLPEQGGQLTDCSTVNESEFRCRRVVVGASP</sequence>
<dbReference type="CDD" id="cd13426">
    <property type="entry name" value="Peptidase_G1"/>
    <property type="match status" value="1"/>
</dbReference>
<dbReference type="InterPro" id="IPR000250">
    <property type="entry name" value="Peptidase_G1"/>
</dbReference>
<dbReference type="InterPro" id="IPR038656">
    <property type="entry name" value="Peptidase_G1_sf"/>
</dbReference>
<comment type="caution">
    <text evidence="1">The sequence shown here is derived from an EMBL/GenBank/DDBJ whole genome shotgun (WGS) entry which is preliminary data.</text>
</comment>
<name>A0ABQ0GLF2_9PEZI</name>
<dbReference type="EMBL" id="BAAFSV010000005">
    <property type="protein sequence ID" value="GAB1318575.1"/>
    <property type="molecule type" value="Genomic_DNA"/>
</dbReference>
<dbReference type="PANTHER" id="PTHR37536:SF1">
    <property type="entry name" value="ASPERGILLOPEPSIN, PUTAITVE (AFU_ORTHOLOGUE AFUA_7G01200)"/>
    <property type="match status" value="1"/>
</dbReference>
<evidence type="ECO:0000313" key="2">
    <source>
        <dbReference type="Proteomes" id="UP001628179"/>
    </source>
</evidence>
<dbReference type="GeneID" id="98179527"/>
<dbReference type="PANTHER" id="PTHR37536">
    <property type="entry name" value="PUTATIVE (AFU_ORTHOLOGUE AFUA_3G02970)-RELATED"/>
    <property type="match status" value="1"/>
</dbReference>
<proteinExistence type="predicted"/>
<reference evidence="1 2" key="1">
    <citation type="submission" date="2024-09" db="EMBL/GenBank/DDBJ databases">
        <title>Itraconazole resistance in Madurella fahalii resulting from another homologue of gene encoding cytochrome P450 14-alpha sterol demethylase (CYP51).</title>
        <authorList>
            <person name="Yoshioka I."/>
            <person name="Fahal A.H."/>
            <person name="Kaneko S."/>
            <person name="Yaguchi T."/>
        </authorList>
    </citation>
    <scope>NUCLEOTIDE SEQUENCE [LARGE SCALE GENOMIC DNA]</scope>
    <source>
        <strain evidence="1 2">IFM 68171</strain>
    </source>
</reference>
<accession>A0ABQ0GLF2</accession>
<keyword evidence="2" id="KW-1185">Reference proteome</keyword>
<evidence type="ECO:0000313" key="1">
    <source>
        <dbReference type="EMBL" id="GAB1318575.1"/>
    </source>
</evidence>
<dbReference type="SUPFAM" id="SSF49899">
    <property type="entry name" value="Concanavalin A-like lectins/glucanases"/>
    <property type="match status" value="1"/>
</dbReference>
<dbReference type="Pfam" id="PF01828">
    <property type="entry name" value="Peptidase_A4"/>
    <property type="match status" value="1"/>
</dbReference>
<dbReference type="RefSeq" id="XP_070920305.1">
    <property type="nucleotide sequence ID" value="XM_071064204.1"/>
</dbReference>
<gene>
    <name evidence="1" type="ORF">MFIFM68171_08785</name>
</gene>
<protein>
    <submittedName>
        <fullName evidence="1">Uncharacterized protein</fullName>
    </submittedName>
</protein>
<dbReference type="Proteomes" id="UP001628179">
    <property type="component" value="Unassembled WGS sequence"/>
</dbReference>